<evidence type="ECO:0000256" key="1">
    <source>
        <dbReference type="SAM" id="MobiDB-lite"/>
    </source>
</evidence>
<proteinExistence type="predicted"/>
<feature type="region of interest" description="Disordered" evidence="1">
    <location>
        <begin position="1"/>
        <end position="33"/>
    </location>
</feature>
<dbReference type="AlphaFoldDB" id="A0A2J8SM59"/>
<organism evidence="2">
    <name type="scientific">Pongo abelii</name>
    <name type="common">Sumatran orangutan</name>
    <name type="synonym">Pongo pygmaeus abelii</name>
    <dbReference type="NCBI Taxonomy" id="9601"/>
    <lineage>
        <taxon>Eukaryota</taxon>
        <taxon>Metazoa</taxon>
        <taxon>Chordata</taxon>
        <taxon>Craniata</taxon>
        <taxon>Vertebrata</taxon>
        <taxon>Euteleostomi</taxon>
        <taxon>Mammalia</taxon>
        <taxon>Eutheria</taxon>
        <taxon>Euarchontoglires</taxon>
        <taxon>Primates</taxon>
        <taxon>Haplorrhini</taxon>
        <taxon>Catarrhini</taxon>
        <taxon>Hominidae</taxon>
        <taxon>Pongo</taxon>
    </lineage>
</organism>
<gene>
    <name evidence="2" type="ORF">CR201_G0041941</name>
</gene>
<name>A0A2J8SM59_PONAB</name>
<comment type="caution">
    <text evidence="2">The sequence shown here is derived from an EMBL/GenBank/DDBJ whole genome shotgun (WGS) entry which is preliminary data.</text>
</comment>
<evidence type="ECO:0000313" key="2">
    <source>
        <dbReference type="EMBL" id="PNJ21848.1"/>
    </source>
</evidence>
<sequence>AVGEAGSWRAGAASRPSWPGRNSAGKWPAGNTGPPCALHPRLWGLALARASDPDKGDLDLQLLEEGCGRESATPFLIWASALMWHGS</sequence>
<accession>A0A2J8SM59</accession>
<dbReference type="EMBL" id="NDHI03003559">
    <property type="protein sequence ID" value="PNJ21848.1"/>
    <property type="molecule type" value="Genomic_DNA"/>
</dbReference>
<feature type="non-terminal residue" evidence="2">
    <location>
        <position position="1"/>
    </location>
</feature>
<protein>
    <submittedName>
        <fullName evidence="2">ATP6V0B isoform 13</fullName>
    </submittedName>
</protein>
<reference evidence="2" key="1">
    <citation type="submission" date="2017-12" db="EMBL/GenBank/DDBJ databases">
        <title>High-resolution comparative analysis of great ape genomes.</title>
        <authorList>
            <person name="Pollen A."/>
            <person name="Hastie A."/>
            <person name="Hormozdiari F."/>
            <person name="Dougherty M."/>
            <person name="Liu R."/>
            <person name="Chaisson M."/>
            <person name="Hoppe E."/>
            <person name="Hill C."/>
            <person name="Pang A."/>
            <person name="Hillier L."/>
            <person name="Baker C."/>
            <person name="Armstrong J."/>
            <person name="Shendure J."/>
            <person name="Paten B."/>
            <person name="Wilson R."/>
            <person name="Chao H."/>
            <person name="Schneider V."/>
            <person name="Ventura M."/>
            <person name="Kronenberg Z."/>
            <person name="Murali S."/>
            <person name="Gordon D."/>
            <person name="Cantsilieris S."/>
            <person name="Munson K."/>
            <person name="Nelson B."/>
            <person name="Raja A."/>
            <person name="Underwood J."/>
            <person name="Diekhans M."/>
            <person name="Fiddes I."/>
            <person name="Haussler D."/>
            <person name="Eichler E."/>
        </authorList>
    </citation>
    <scope>NUCLEOTIDE SEQUENCE [LARGE SCALE GENOMIC DNA]</scope>
    <source>
        <strain evidence="2">Susie</strain>
    </source>
</reference>